<feature type="region of interest" description="Disordered" evidence="1">
    <location>
        <begin position="12"/>
        <end position="35"/>
    </location>
</feature>
<name>A0ABS4GP61_9BACL</name>
<evidence type="ECO:0000313" key="2">
    <source>
        <dbReference type="EMBL" id="MBP1932049.1"/>
    </source>
</evidence>
<dbReference type="Proteomes" id="UP001519343">
    <property type="component" value="Unassembled WGS sequence"/>
</dbReference>
<sequence length="65" mass="7851">MFGMFKKRVTPAELYRKEKKSHSGISPDRLKRGADRQWRRLHDPEFQTKEMIETLNRVVPPKNKR</sequence>
<dbReference type="EMBL" id="JAGGKT010000004">
    <property type="protein sequence ID" value="MBP1932049.1"/>
    <property type="molecule type" value="Genomic_DNA"/>
</dbReference>
<proteinExistence type="predicted"/>
<evidence type="ECO:0000313" key="3">
    <source>
        <dbReference type="Proteomes" id="UP001519343"/>
    </source>
</evidence>
<keyword evidence="3" id="KW-1185">Reference proteome</keyword>
<reference evidence="2 3" key="1">
    <citation type="submission" date="2021-03" db="EMBL/GenBank/DDBJ databases">
        <title>Genomic Encyclopedia of Type Strains, Phase IV (KMG-IV): sequencing the most valuable type-strain genomes for metagenomic binning, comparative biology and taxonomic classification.</title>
        <authorList>
            <person name="Goeker M."/>
        </authorList>
    </citation>
    <scope>NUCLEOTIDE SEQUENCE [LARGE SCALE GENOMIC DNA]</scope>
    <source>
        <strain evidence="2 3">DSM 24738</strain>
    </source>
</reference>
<dbReference type="RefSeq" id="WP_209810103.1">
    <property type="nucleotide sequence ID" value="NZ_JAGGKT010000004.1"/>
</dbReference>
<protein>
    <submittedName>
        <fullName evidence="2">Uncharacterized protein</fullName>
    </submittedName>
</protein>
<organism evidence="2 3">
    <name type="scientific">Ammoniphilus resinae</name>
    <dbReference type="NCBI Taxonomy" id="861532"/>
    <lineage>
        <taxon>Bacteria</taxon>
        <taxon>Bacillati</taxon>
        <taxon>Bacillota</taxon>
        <taxon>Bacilli</taxon>
        <taxon>Bacillales</taxon>
        <taxon>Paenibacillaceae</taxon>
        <taxon>Aneurinibacillus group</taxon>
        <taxon>Ammoniphilus</taxon>
    </lineage>
</organism>
<gene>
    <name evidence="2" type="ORF">J2Z37_002050</name>
</gene>
<comment type="caution">
    <text evidence="2">The sequence shown here is derived from an EMBL/GenBank/DDBJ whole genome shotgun (WGS) entry which is preliminary data.</text>
</comment>
<evidence type="ECO:0000256" key="1">
    <source>
        <dbReference type="SAM" id="MobiDB-lite"/>
    </source>
</evidence>
<accession>A0ABS4GP61</accession>